<evidence type="ECO:0000256" key="2">
    <source>
        <dbReference type="RuleBase" id="RU361185"/>
    </source>
</evidence>
<accession>A0AAJ0D891</accession>
<dbReference type="AlphaFoldDB" id="A0AAJ0D891"/>
<comment type="caution">
    <text evidence="4">The sequence shown here is derived from an EMBL/GenBank/DDBJ whole genome shotgun (WGS) entry which is preliminary data.</text>
</comment>
<name>A0AAJ0D891_9PEZI</name>
<dbReference type="GO" id="GO:0005975">
    <property type="term" value="P:carbohydrate metabolic process"/>
    <property type="evidence" value="ECO:0007669"/>
    <property type="project" value="InterPro"/>
</dbReference>
<dbReference type="PANTHER" id="PTHR43863">
    <property type="entry name" value="HYDROLASE, PUTATIVE (AFU_ORTHOLOGUE AFUA_1G03140)-RELATED"/>
    <property type="match status" value="1"/>
</dbReference>
<keyword evidence="2" id="KW-0326">Glycosidase</keyword>
<proteinExistence type="inferred from homology"/>
<organism evidence="4 5">
    <name type="scientific">Extremus antarcticus</name>
    <dbReference type="NCBI Taxonomy" id="702011"/>
    <lineage>
        <taxon>Eukaryota</taxon>
        <taxon>Fungi</taxon>
        <taxon>Dikarya</taxon>
        <taxon>Ascomycota</taxon>
        <taxon>Pezizomycotina</taxon>
        <taxon>Dothideomycetes</taxon>
        <taxon>Dothideomycetidae</taxon>
        <taxon>Mycosphaerellales</taxon>
        <taxon>Extremaceae</taxon>
        <taxon>Extremus</taxon>
    </lineage>
</organism>
<gene>
    <name evidence="4" type="ORF">LTR09_010035</name>
</gene>
<feature type="domain" description="Glycoside hydrolase family 31 TIM barrel" evidence="3">
    <location>
        <begin position="172"/>
        <end position="436"/>
    </location>
</feature>
<dbReference type="InterPro" id="IPR017853">
    <property type="entry name" value="GH"/>
</dbReference>
<dbReference type="Proteomes" id="UP001271007">
    <property type="component" value="Unassembled WGS sequence"/>
</dbReference>
<dbReference type="CDD" id="cd06595">
    <property type="entry name" value="GH31_u1"/>
    <property type="match status" value="1"/>
</dbReference>
<comment type="similarity">
    <text evidence="1 2">Belongs to the glycosyl hydrolase 31 family.</text>
</comment>
<evidence type="ECO:0000256" key="1">
    <source>
        <dbReference type="ARBA" id="ARBA00007806"/>
    </source>
</evidence>
<sequence>MEKSKGSMEKYRFPCPPMPSRYEWSEDGVFEDRASTFAINRNFPKPGYRVEDKENQLDIITPSYHLTYDKQRFSRQGLSVQYSSKQTERGDGWRYGTATAGKLGGTARTVDDVDGRVDMGTGIISKAGYSTLDDTERMLFDGHGFVATRRPGDRIDGYLFVYDLDFKGAMKSFYAIWHEYLAFMDKFKAKGIPLSVAVIDMDWHLVNEDAVPHAGWTGYIWNKALFPDPKAFTKALHDRKLKITFNDHPAAGVHHHEEIYEKMASALGHDTIHRAPILFDATSPELMHAHLNVLYRRLEEQGEDFRWIDWQQGPFSRVPGLDPLWLLNHFHYLDTALTQGASQAMIFSRYAGPGSHRYPVGFSGDCVATWDSLEFQPEFTATVSNIGYGWWSHDIGGHIGGARDDELTVRWVQLAVFSPILRLHSSNSPWMSKEPWL</sequence>
<dbReference type="Gene3D" id="3.20.20.80">
    <property type="entry name" value="Glycosidases"/>
    <property type="match status" value="1"/>
</dbReference>
<dbReference type="PANTHER" id="PTHR43863:SF2">
    <property type="entry name" value="MALTASE-GLUCOAMYLASE"/>
    <property type="match status" value="1"/>
</dbReference>
<keyword evidence="2" id="KW-0378">Hydrolase</keyword>
<protein>
    <recommendedName>
        <fullName evidence="3">Glycoside hydrolase family 31 TIM barrel domain-containing protein</fullName>
    </recommendedName>
</protein>
<evidence type="ECO:0000259" key="3">
    <source>
        <dbReference type="Pfam" id="PF01055"/>
    </source>
</evidence>
<evidence type="ECO:0000313" key="5">
    <source>
        <dbReference type="Proteomes" id="UP001271007"/>
    </source>
</evidence>
<keyword evidence="5" id="KW-1185">Reference proteome</keyword>
<dbReference type="EMBL" id="JAWDJX010000046">
    <property type="protein sequence ID" value="KAK3048726.1"/>
    <property type="molecule type" value="Genomic_DNA"/>
</dbReference>
<dbReference type="GO" id="GO:0004553">
    <property type="term" value="F:hydrolase activity, hydrolyzing O-glycosyl compounds"/>
    <property type="evidence" value="ECO:0007669"/>
    <property type="project" value="InterPro"/>
</dbReference>
<dbReference type="Pfam" id="PF01055">
    <property type="entry name" value="Glyco_hydro_31_2nd"/>
    <property type="match status" value="1"/>
</dbReference>
<evidence type="ECO:0000313" key="4">
    <source>
        <dbReference type="EMBL" id="KAK3048726.1"/>
    </source>
</evidence>
<dbReference type="InterPro" id="IPR000322">
    <property type="entry name" value="Glyco_hydro_31_TIM"/>
</dbReference>
<dbReference type="SUPFAM" id="SSF51445">
    <property type="entry name" value="(Trans)glycosidases"/>
    <property type="match status" value="1"/>
</dbReference>
<reference evidence="4" key="1">
    <citation type="submission" date="2023-04" db="EMBL/GenBank/DDBJ databases">
        <title>Black Yeasts Isolated from many extreme environments.</title>
        <authorList>
            <person name="Coleine C."/>
            <person name="Stajich J.E."/>
            <person name="Selbmann L."/>
        </authorList>
    </citation>
    <scope>NUCLEOTIDE SEQUENCE</scope>
    <source>
        <strain evidence="4">CCFEE 5312</strain>
    </source>
</reference>
<dbReference type="InterPro" id="IPR051816">
    <property type="entry name" value="Glycosyl_Hydrolase_31"/>
</dbReference>